<dbReference type="EMBL" id="PQSP01000004">
    <property type="protein sequence ID" value="RUS66518.1"/>
    <property type="molecule type" value="Genomic_DNA"/>
</dbReference>
<dbReference type="RefSeq" id="WP_126980004.1">
    <property type="nucleotide sequence ID" value="NZ_PQSP01000004.1"/>
</dbReference>
<dbReference type="OrthoDB" id="9798454at2"/>
<evidence type="ECO:0000313" key="6">
    <source>
        <dbReference type="EMBL" id="RUS66518.1"/>
    </source>
</evidence>
<gene>
    <name evidence="6" type="primary">mdaB</name>
    <name evidence="6" type="ORF">CUZ56_01798</name>
</gene>
<dbReference type="Proteomes" id="UP000286947">
    <property type="component" value="Unassembled WGS sequence"/>
</dbReference>
<comment type="caution">
    <text evidence="6">The sequence shown here is derived from an EMBL/GenBank/DDBJ whole genome shotgun (WGS) entry which is preliminary data.</text>
</comment>
<organism evidence="6 7">
    <name type="scientific">Saezia sanguinis</name>
    <dbReference type="NCBI Taxonomy" id="1965230"/>
    <lineage>
        <taxon>Bacteria</taxon>
        <taxon>Pseudomonadati</taxon>
        <taxon>Pseudomonadota</taxon>
        <taxon>Betaproteobacteria</taxon>
        <taxon>Burkholderiales</taxon>
        <taxon>Saeziaceae</taxon>
        <taxon>Saezia</taxon>
    </lineage>
</organism>
<evidence type="ECO:0000256" key="2">
    <source>
        <dbReference type="ARBA" id="ARBA00022630"/>
    </source>
</evidence>
<keyword evidence="3" id="KW-0274">FAD</keyword>
<proteinExistence type="inferred from homology"/>
<dbReference type="InterPro" id="IPR003680">
    <property type="entry name" value="Flavodoxin_fold"/>
</dbReference>
<evidence type="ECO:0000313" key="7">
    <source>
        <dbReference type="Proteomes" id="UP000286947"/>
    </source>
</evidence>
<keyword evidence="2" id="KW-0285">Flavoprotein</keyword>
<dbReference type="PANTHER" id="PTHR46305:SF3">
    <property type="entry name" value="NADPH:QUINONE OXIDOREDUCTASE MDAB"/>
    <property type="match status" value="1"/>
</dbReference>
<evidence type="ECO:0000256" key="3">
    <source>
        <dbReference type="ARBA" id="ARBA00022827"/>
    </source>
</evidence>
<dbReference type="PANTHER" id="PTHR46305">
    <property type="match status" value="1"/>
</dbReference>
<evidence type="ECO:0000256" key="1">
    <source>
        <dbReference type="ARBA" id="ARBA00001974"/>
    </source>
</evidence>
<dbReference type="Gene3D" id="3.40.50.360">
    <property type="match status" value="1"/>
</dbReference>
<name>A0A433SCN9_9BURK</name>
<keyword evidence="7" id="KW-1185">Reference proteome</keyword>
<dbReference type="SUPFAM" id="SSF52218">
    <property type="entry name" value="Flavoproteins"/>
    <property type="match status" value="1"/>
</dbReference>
<reference evidence="6 7" key="1">
    <citation type="submission" date="2018-01" db="EMBL/GenBank/DDBJ databases">
        <title>Saezia sanguinis gen. nov., sp. nov., in the order Burkholderiales isolated from human blood.</title>
        <authorList>
            <person name="Medina-Pascual M.J."/>
            <person name="Valdezate S."/>
            <person name="Monzon S."/>
            <person name="Cuesta I."/>
            <person name="Carrasco G."/>
            <person name="Villalon P."/>
            <person name="Saez-Nieto J.A."/>
        </authorList>
    </citation>
    <scope>NUCLEOTIDE SEQUENCE [LARGE SCALE GENOMIC DNA]</scope>
    <source>
        <strain evidence="6 7">CNM695-12</strain>
    </source>
</reference>
<sequence>MKFLLINGAAQFAHSGGRLNDTLHARAVQVLKGFGHTVDETVIAKGYDNAQEVQKYLQADVVVYQMAGWWMGLPWPVKKYIDDVFTAGHGSLYRNDGRSRTNPSQNYGTGGMLENKRYMLSVTWNAPLEAFNEFGNFFDGRGVEGVYYTFHKAQQFIGLKALPTFIANDVEKAPDVPATLVAYEAHLKNLFAV</sequence>
<evidence type="ECO:0000256" key="4">
    <source>
        <dbReference type="ARBA" id="ARBA00037981"/>
    </source>
</evidence>
<accession>A0A433SCN9</accession>
<dbReference type="InterPro" id="IPR029039">
    <property type="entry name" value="Flavoprotein-like_sf"/>
</dbReference>
<comment type="similarity">
    <text evidence="4">Belongs to the oxidoreductase MdaB family.</text>
</comment>
<dbReference type="InterPro" id="IPR052397">
    <property type="entry name" value="NADPH-QR_MdaB"/>
</dbReference>
<dbReference type="AlphaFoldDB" id="A0A433SCN9"/>
<feature type="domain" description="Flavodoxin-like fold" evidence="5">
    <location>
        <begin position="1"/>
        <end position="187"/>
    </location>
</feature>
<comment type="cofactor">
    <cofactor evidence="1">
        <name>FAD</name>
        <dbReference type="ChEBI" id="CHEBI:57692"/>
    </cofactor>
</comment>
<protein>
    <submittedName>
        <fullName evidence="6">Modulator of drug activity B</fullName>
    </submittedName>
</protein>
<evidence type="ECO:0000259" key="5">
    <source>
        <dbReference type="Pfam" id="PF02525"/>
    </source>
</evidence>
<dbReference type="Pfam" id="PF02525">
    <property type="entry name" value="Flavodoxin_2"/>
    <property type="match status" value="1"/>
</dbReference>